<reference evidence="2" key="1">
    <citation type="submission" date="2023-10" db="EMBL/GenBank/DDBJ databases">
        <title>Genome assembly of Pristionchus species.</title>
        <authorList>
            <person name="Yoshida K."/>
            <person name="Sommer R.J."/>
        </authorList>
    </citation>
    <scope>NUCLEOTIDE SEQUENCE</scope>
    <source>
        <strain evidence="2">RS5133</strain>
    </source>
</reference>
<name>A0AAV5UWV2_9BILA</name>
<accession>A0AAV5UWV2</accession>
<proteinExistence type="predicted"/>
<gene>
    <name evidence="2" type="ORF">PFISCL1PPCAC_3028</name>
</gene>
<evidence type="ECO:0000313" key="2">
    <source>
        <dbReference type="EMBL" id="GMT11731.1"/>
    </source>
</evidence>
<dbReference type="EMBL" id="BTSY01000001">
    <property type="protein sequence ID" value="GMT11731.1"/>
    <property type="molecule type" value="Genomic_DNA"/>
</dbReference>
<organism evidence="2 3">
    <name type="scientific">Pristionchus fissidentatus</name>
    <dbReference type="NCBI Taxonomy" id="1538716"/>
    <lineage>
        <taxon>Eukaryota</taxon>
        <taxon>Metazoa</taxon>
        <taxon>Ecdysozoa</taxon>
        <taxon>Nematoda</taxon>
        <taxon>Chromadorea</taxon>
        <taxon>Rhabditida</taxon>
        <taxon>Rhabditina</taxon>
        <taxon>Diplogasteromorpha</taxon>
        <taxon>Diplogasteroidea</taxon>
        <taxon>Neodiplogasteridae</taxon>
        <taxon>Pristionchus</taxon>
    </lineage>
</organism>
<keyword evidence="3" id="KW-1185">Reference proteome</keyword>
<sequence>KVVHDPSRTIGPIVIRPGTGKPSTTTTTTLEPTLRGGDPSRTLGPIVIGPGSTVATRKPAHDPSRTLGPIVISKGPQVISRDFGGSFGAEGGSGRRTIYNGGVQGSTSNGRTTWTGGVDHTTDLRNGNTQVHGGFETKVGSGTLYGGAQVNVDNHGRTSHGANVGVKIPF</sequence>
<feature type="non-terminal residue" evidence="2">
    <location>
        <position position="1"/>
    </location>
</feature>
<protein>
    <submittedName>
        <fullName evidence="2">Uncharacterized protein</fullName>
    </submittedName>
</protein>
<feature type="region of interest" description="Disordered" evidence="1">
    <location>
        <begin position="1"/>
        <end position="45"/>
    </location>
</feature>
<evidence type="ECO:0000313" key="3">
    <source>
        <dbReference type="Proteomes" id="UP001432322"/>
    </source>
</evidence>
<evidence type="ECO:0000256" key="1">
    <source>
        <dbReference type="SAM" id="MobiDB-lite"/>
    </source>
</evidence>
<dbReference type="AlphaFoldDB" id="A0AAV5UWV2"/>
<comment type="caution">
    <text evidence="2">The sequence shown here is derived from an EMBL/GenBank/DDBJ whole genome shotgun (WGS) entry which is preliminary data.</text>
</comment>
<dbReference type="Proteomes" id="UP001432322">
    <property type="component" value="Unassembled WGS sequence"/>
</dbReference>